<reference evidence="1 2" key="1">
    <citation type="submission" date="2024-11" db="EMBL/GenBank/DDBJ databases">
        <title>Genome sequencing of Xanthomonas codiaei.</title>
        <authorList>
            <person name="Studholme D.J."/>
        </authorList>
    </citation>
    <scope>NUCLEOTIDE SEQUENCE [LARGE SCALE GENOMIC DNA]</scope>
    <source>
        <strain evidence="1 2">NCPPB 4350</strain>
    </source>
</reference>
<dbReference type="Proteomes" id="UP001637990">
    <property type="component" value="Unassembled WGS sequence"/>
</dbReference>
<evidence type="ECO:0000313" key="1">
    <source>
        <dbReference type="EMBL" id="MFO3705798.1"/>
    </source>
</evidence>
<dbReference type="RefSeq" id="WP_167394601.1">
    <property type="nucleotide sequence ID" value="NZ_JBJGBS010000054.1"/>
</dbReference>
<keyword evidence="2" id="KW-1185">Reference proteome</keyword>
<accession>A0ABW9MNJ4</accession>
<gene>
    <name evidence="1" type="ORF">ACI6Q5_12650</name>
</gene>
<proteinExistence type="predicted"/>
<name>A0ABW9MNJ4_9XANT</name>
<sequence>MDLALNVPTAIEVALQLAAVVSVPTLIANRVRALLTAIRAIKEDAEKYKVSRMALALENAEKLNALSNEVAKSMGFDSFQKVIEASRDPLVSSAIILAHNRRMEELANFVKTGKAFLPPVAYPMTPMPPAPVQPIPQLPLSPSSPSVRQE</sequence>
<evidence type="ECO:0000313" key="2">
    <source>
        <dbReference type="Proteomes" id="UP001637990"/>
    </source>
</evidence>
<dbReference type="EMBL" id="JBJGBS010000054">
    <property type="protein sequence ID" value="MFO3705798.1"/>
    <property type="molecule type" value="Genomic_DNA"/>
</dbReference>
<protein>
    <submittedName>
        <fullName evidence="1">Uncharacterized protein</fullName>
    </submittedName>
</protein>
<organism evidence="1 2">
    <name type="scientific">Xanthomonas codiaei</name>
    <dbReference type="NCBI Taxonomy" id="56463"/>
    <lineage>
        <taxon>Bacteria</taxon>
        <taxon>Pseudomonadati</taxon>
        <taxon>Pseudomonadota</taxon>
        <taxon>Gammaproteobacteria</taxon>
        <taxon>Lysobacterales</taxon>
        <taxon>Lysobacteraceae</taxon>
        <taxon>Xanthomonas</taxon>
    </lineage>
</organism>
<comment type="caution">
    <text evidence="1">The sequence shown here is derived from an EMBL/GenBank/DDBJ whole genome shotgun (WGS) entry which is preliminary data.</text>
</comment>